<evidence type="ECO:0000313" key="1">
    <source>
        <dbReference type="EMBL" id="AZU60263.1"/>
    </source>
</evidence>
<organism evidence="1 2">
    <name type="scientific">Neobacillus mesonae</name>
    <dbReference type="NCBI Taxonomy" id="1193713"/>
    <lineage>
        <taxon>Bacteria</taxon>
        <taxon>Bacillati</taxon>
        <taxon>Bacillota</taxon>
        <taxon>Bacilli</taxon>
        <taxon>Bacillales</taxon>
        <taxon>Bacillaceae</taxon>
        <taxon>Neobacillus</taxon>
    </lineage>
</organism>
<dbReference type="RefSeq" id="WP_127484823.1">
    <property type="nucleotide sequence ID" value="NZ_CP022572.1"/>
</dbReference>
<gene>
    <name evidence="1" type="ORF">CHR53_02700</name>
</gene>
<dbReference type="Proteomes" id="UP000282892">
    <property type="component" value="Chromosome"/>
</dbReference>
<reference evidence="1 2" key="1">
    <citation type="submission" date="2017-07" db="EMBL/GenBank/DDBJ databases">
        <title>The complete genome sequence of Bacillus mesonae strain H20-5, an efficient strain improving plant abiotic stress resistance.</title>
        <authorList>
            <person name="Kim S.Y."/>
            <person name="Song H."/>
            <person name="Sang M.K."/>
            <person name="Weon H.-Y."/>
            <person name="Song J."/>
        </authorList>
    </citation>
    <scope>NUCLEOTIDE SEQUENCE [LARGE SCALE GENOMIC DNA]</scope>
    <source>
        <strain evidence="1 2">H20-5</strain>
    </source>
</reference>
<keyword evidence="2" id="KW-1185">Reference proteome</keyword>
<accession>A0A3Q9QTH8</accession>
<dbReference type="KEGG" id="nmk:CHR53_02700"/>
<name>A0A3Q9QTH8_9BACI</name>
<dbReference type="EMBL" id="CP022572">
    <property type="protein sequence ID" value="AZU60263.1"/>
    <property type="molecule type" value="Genomic_DNA"/>
</dbReference>
<protein>
    <submittedName>
        <fullName evidence="1">Uncharacterized protein</fullName>
    </submittedName>
</protein>
<proteinExistence type="predicted"/>
<dbReference type="AlphaFoldDB" id="A0A3Q9QTH8"/>
<sequence length="339" mass="39752">MDRQDLINFYNDTNYRGTSLSIRGIPPRPSEWNVPLFIKKIYPENIDLLKNSLTNKSIEIQLDQEDINYFKALMLHESLFNFYKGYYNYLCALKLYDGGLQHWIDITAYYSKLYMANSIIALTGNSRYVVNGSNKNFVEDIYKLVNPKGYNRNIEINGKFVEEHAKYGIEINIDPSSNLGVLNIITNLGSGGSHGYIWNKYSEIDTTEFNITRMTYDYPQHLSNERNLENYSFDGYKQLDFNLGMENFKDYFERDYIKDQAHLIYTSETAIILGVIGELYNLYESLGVKNLPIEKEKLIFMCEYSLGNTKQSIKLVDLIKSGFPKENKYIDEYYWYESY</sequence>
<evidence type="ECO:0000313" key="2">
    <source>
        <dbReference type="Proteomes" id="UP000282892"/>
    </source>
</evidence>
<dbReference type="OrthoDB" id="2957060at2"/>